<dbReference type="PANTHER" id="PTHR24320:SF283">
    <property type="entry name" value="RETINOL DEHYDROGENASE 11"/>
    <property type="match status" value="1"/>
</dbReference>
<organism evidence="3 4">
    <name type="scientific">Rhizodiscina lignyota</name>
    <dbReference type="NCBI Taxonomy" id="1504668"/>
    <lineage>
        <taxon>Eukaryota</taxon>
        <taxon>Fungi</taxon>
        <taxon>Dikarya</taxon>
        <taxon>Ascomycota</taxon>
        <taxon>Pezizomycotina</taxon>
        <taxon>Dothideomycetes</taxon>
        <taxon>Pleosporomycetidae</taxon>
        <taxon>Aulographales</taxon>
        <taxon>Rhizodiscinaceae</taxon>
        <taxon>Rhizodiscina</taxon>
    </lineage>
</organism>
<dbReference type="OrthoDB" id="191139at2759"/>
<name>A0A9P4MB74_9PEZI</name>
<comment type="caution">
    <text evidence="3">The sequence shown here is derived from an EMBL/GenBank/DDBJ whole genome shotgun (WGS) entry which is preliminary data.</text>
</comment>
<dbReference type="CDD" id="cd05327">
    <property type="entry name" value="retinol-DH_like_SDR_c_like"/>
    <property type="match status" value="1"/>
</dbReference>
<evidence type="ECO:0000256" key="1">
    <source>
        <dbReference type="ARBA" id="ARBA00006484"/>
    </source>
</evidence>
<gene>
    <name evidence="3" type="ORF">NA57DRAFT_63153</name>
</gene>
<dbReference type="GO" id="GO:0016491">
    <property type="term" value="F:oxidoreductase activity"/>
    <property type="evidence" value="ECO:0007669"/>
    <property type="project" value="UniProtKB-KW"/>
</dbReference>
<dbReference type="PRINTS" id="PR00081">
    <property type="entry name" value="GDHRDH"/>
</dbReference>
<dbReference type="SUPFAM" id="SSF51735">
    <property type="entry name" value="NAD(P)-binding Rossmann-fold domains"/>
    <property type="match status" value="1"/>
</dbReference>
<dbReference type="Proteomes" id="UP000799772">
    <property type="component" value="Unassembled WGS sequence"/>
</dbReference>
<dbReference type="Gene3D" id="3.40.50.720">
    <property type="entry name" value="NAD(P)-binding Rossmann-like Domain"/>
    <property type="match status" value="1"/>
</dbReference>
<dbReference type="EMBL" id="ML978121">
    <property type="protein sequence ID" value="KAF2104818.1"/>
    <property type="molecule type" value="Genomic_DNA"/>
</dbReference>
<evidence type="ECO:0000313" key="3">
    <source>
        <dbReference type="EMBL" id="KAF2104818.1"/>
    </source>
</evidence>
<proteinExistence type="inferred from homology"/>
<evidence type="ECO:0000256" key="2">
    <source>
        <dbReference type="ARBA" id="ARBA00023002"/>
    </source>
</evidence>
<dbReference type="PANTHER" id="PTHR24320">
    <property type="entry name" value="RETINOL DEHYDROGENASE"/>
    <property type="match status" value="1"/>
</dbReference>
<comment type="similarity">
    <text evidence="1">Belongs to the short-chain dehydrogenases/reductases (SDR) family.</text>
</comment>
<dbReference type="Pfam" id="PF00106">
    <property type="entry name" value="adh_short"/>
    <property type="match status" value="1"/>
</dbReference>
<evidence type="ECO:0000313" key="4">
    <source>
        <dbReference type="Proteomes" id="UP000799772"/>
    </source>
</evidence>
<sequence length="318" mass="34635">MEFGFHTTAEEAATALSSHIRGRTVLVTGPSLGGIGFETARSIALQNPKVVILAGRSISKLEDAEREIKKSAPNTPTRLLELDLSSLSKVRQAAEEFNNCTDIPKLDVLIANAAVMACPFKMTEDGELQFATNHLGHFLFTQLVMHKIIAAGPGSRIVNVSSTGHRFSDIRWDDINFENGKAYDPWMAYGQSKTANMLYAISLAEKLKPKGIQAFSVHPGGINTNLGRHIPRDTMIEMGYYDKDGNPVNSAAITWKSIGEGASTTIVAAFDPRIADRSGAYLADCKIAEPLNPYAKDPVGAERLWKLSEKLVGQEFDV</sequence>
<keyword evidence="4" id="KW-1185">Reference proteome</keyword>
<reference evidence="3" key="1">
    <citation type="journal article" date="2020" name="Stud. Mycol.">
        <title>101 Dothideomycetes genomes: a test case for predicting lifestyles and emergence of pathogens.</title>
        <authorList>
            <person name="Haridas S."/>
            <person name="Albert R."/>
            <person name="Binder M."/>
            <person name="Bloem J."/>
            <person name="Labutti K."/>
            <person name="Salamov A."/>
            <person name="Andreopoulos B."/>
            <person name="Baker S."/>
            <person name="Barry K."/>
            <person name="Bills G."/>
            <person name="Bluhm B."/>
            <person name="Cannon C."/>
            <person name="Castanera R."/>
            <person name="Culley D."/>
            <person name="Daum C."/>
            <person name="Ezra D."/>
            <person name="Gonzalez J."/>
            <person name="Henrissat B."/>
            <person name="Kuo A."/>
            <person name="Liang C."/>
            <person name="Lipzen A."/>
            <person name="Lutzoni F."/>
            <person name="Magnuson J."/>
            <person name="Mondo S."/>
            <person name="Nolan M."/>
            <person name="Ohm R."/>
            <person name="Pangilinan J."/>
            <person name="Park H.-J."/>
            <person name="Ramirez L."/>
            <person name="Alfaro M."/>
            <person name="Sun H."/>
            <person name="Tritt A."/>
            <person name="Yoshinaga Y."/>
            <person name="Zwiers L.-H."/>
            <person name="Turgeon B."/>
            <person name="Goodwin S."/>
            <person name="Spatafora J."/>
            <person name="Crous P."/>
            <person name="Grigoriev I."/>
        </authorList>
    </citation>
    <scope>NUCLEOTIDE SEQUENCE</scope>
    <source>
        <strain evidence="3">CBS 133067</strain>
    </source>
</reference>
<dbReference type="AlphaFoldDB" id="A0A9P4MB74"/>
<dbReference type="InterPro" id="IPR002347">
    <property type="entry name" value="SDR_fam"/>
</dbReference>
<protein>
    <submittedName>
        <fullName evidence="3">Retinol dehydrogenase 12</fullName>
    </submittedName>
</protein>
<keyword evidence="2" id="KW-0560">Oxidoreductase</keyword>
<accession>A0A9P4MB74</accession>
<dbReference type="InterPro" id="IPR036291">
    <property type="entry name" value="NAD(P)-bd_dom_sf"/>
</dbReference>